<feature type="domain" description="Protein kinase" evidence="6">
    <location>
        <begin position="268"/>
        <end position="566"/>
    </location>
</feature>
<dbReference type="GO" id="GO:0030247">
    <property type="term" value="F:polysaccharide binding"/>
    <property type="evidence" value="ECO:0007669"/>
    <property type="project" value="InterPro"/>
</dbReference>
<keyword evidence="2 5" id="KW-0732">Signal</keyword>
<evidence type="ECO:0000256" key="3">
    <source>
        <dbReference type="ARBA" id="ARBA00022741"/>
    </source>
</evidence>
<dbReference type="Proteomes" id="UP001210211">
    <property type="component" value="Unassembled WGS sequence"/>
</dbReference>
<dbReference type="Gene3D" id="1.10.510.10">
    <property type="entry name" value="Transferase(Phosphotransferase) domain 1"/>
    <property type="match status" value="1"/>
</dbReference>
<comment type="subcellular location">
    <subcellularLocation>
        <location evidence="1">Membrane</location>
        <topology evidence="1">Single-pass membrane protein</topology>
    </subcellularLocation>
</comment>
<evidence type="ECO:0000313" key="8">
    <source>
        <dbReference type="Proteomes" id="UP001210211"/>
    </source>
</evidence>
<dbReference type="InterPro" id="IPR001245">
    <property type="entry name" value="Ser-Thr/Tyr_kinase_cat_dom"/>
</dbReference>
<dbReference type="GO" id="GO:0004672">
    <property type="term" value="F:protein kinase activity"/>
    <property type="evidence" value="ECO:0007669"/>
    <property type="project" value="InterPro"/>
</dbReference>
<organism evidence="7 8">
    <name type="scientific">Rhynchospora tenuis</name>
    <dbReference type="NCBI Taxonomy" id="198213"/>
    <lineage>
        <taxon>Eukaryota</taxon>
        <taxon>Viridiplantae</taxon>
        <taxon>Streptophyta</taxon>
        <taxon>Embryophyta</taxon>
        <taxon>Tracheophyta</taxon>
        <taxon>Spermatophyta</taxon>
        <taxon>Magnoliopsida</taxon>
        <taxon>Liliopsida</taxon>
        <taxon>Poales</taxon>
        <taxon>Cyperaceae</taxon>
        <taxon>Cyperoideae</taxon>
        <taxon>Rhynchosporeae</taxon>
        <taxon>Rhynchospora</taxon>
    </lineage>
</organism>
<dbReference type="GO" id="GO:0016020">
    <property type="term" value="C:membrane"/>
    <property type="evidence" value="ECO:0007669"/>
    <property type="project" value="UniProtKB-SubCell"/>
</dbReference>
<dbReference type="InterPro" id="IPR011009">
    <property type="entry name" value="Kinase-like_dom_sf"/>
</dbReference>
<evidence type="ECO:0000256" key="5">
    <source>
        <dbReference type="SAM" id="SignalP"/>
    </source>
</evidence>
<protein>
    <recommendedName>
        <fullName evidence="6">Protein kinase domain-containing protein</fullName>
    </recommendedName>
</protein>
<dbReference type="EMBL" id="JAMRDG010000001">
    <property type="protein sequence ID" value="KAJ3706881.1"/>
    <property type="molecule type" value="Genomic_DNA"/>
</dbReference>
<dbReference type="Gene3D" id="3.30.200.20">
    <property type="entry name" value="Phosphorylase Kinase, domain 1"/>
    <property type="match status" value="1"/>
</dbReference>
<name>A0AAD5ZZC3_9POAL</name>
<dbReference type="Pfam" id="PF13947">
    <property type="entry name" value="GUB_WAK_bind"/>
    <property type="match status" value="1"/>
</dbReference>
<dbReference type="PANTHER" id="PTHR46008:SF20">
    <property type="entry name" value="PROTEIN KINASE DOMAIN-CONTAINING PROTEIN"/>
    <property type="match status" value="1"/>
</dbReference>
<reference evidence="7 8" key="1">
    <citation type="journal article" date="2022" name="Cell">
        <title>Repeat-based holocentromeres influence genome architecture and karyotype evolution.</title>
        <authorList>
            <person name="Hofstatter P.G."/>
            <person name="Thangavel G."/>
            <person name="Lux T."/>
            <person name="Neumann P."/>
            <person name="Vondrak T."/>
            <person name="Novak P."/>
            <person name="Zhang M."/>
            <person name="Costa L."/>
            <person name="Castellani M."/>
            <person name="Scott A."/>
            <person name="Toegelov H."/>
            <person name="Fuchs J."/>
            <person name="Mata-Sucre Y."/>
            <person name="Dias Y."/>
            <person name="Vanzela A.L.L."/>
            <person name="Huettel B."/>
            <person name="Almeida C.C.S."/>
            <person name="Simkova H."/>
            <person name="Souza G."/>
            <person name="Pedrosa-Harand A."/>
            <person name="Macas J."/>
            <person name="Mayer K.F.X."/>
            <person name="Houben A."/>
            <person name="Marques A."/>
        </authorList>
    </citation>
    <scope>NUCLEOTIDE SEQUENCE [LARGE SCALE GENOMIC DNA]</scope>
    <source>
        <strain evidence="7">RhyTen1mFocal</strain>
    </source>
</reference>
<keyword evidence="3" id="KW-0547">Nucleotide-binding</keyword>
<feature type="signal peptide" evidence="5">
    <location>
        <begin position="1"/>
        <end position="19"/>
    </location>
</feature>
<evidence type="ECO:0000313" key="7">
    <source>
        <dbReference type="EMBL" id="KAJ3706881.1"/>
    </source>
</evidence>
<dbReference type="GO" id="GO:0005524">
    <property type="term" value="F:ATP binding"/>
    <property type="evidence" value="ECO:0007669"/>
    <property type="project" value="UniProtKB-KW"/>
</dbReference>
<evidence type="ECO:0000256" key="1">
    <source>
        <dbReference type="ARBA" id="ARBA00004167"/>
    </source>
</evidence>
<feature type="chain" id="PRO_5042289888" description="Protein kinase domain-containing protein" evidence="5">
    <location>
        <begin position="20"/>
        <end position="566"/>
    </location>
</feature>
<dbReference type="SUPFAM" id="SSF56112">
    <property type="entry name" value="Protein kinase-like (PK-like)"/>
    <property type="match status" value="1"/>
</dbReference>
<accession>A0AAD5ZZC3</accession>
<dbReference type="Pfam" id="PF07714">
    <property type="entry name" value="PK_Tyr_Ser-Thr"/>
    <property type="match status" value="1"/>
</dbReference>
<evidence type="ECO:0000256" key="2">
    <source>
        <dbReference type="ARBA" id="ARBA00022729"/>
    </source>
</evidence>
<dbReference type="AlphaFoldDB" id="A0AAD5ZZC3"/>
<comment type="caution">
    <text evidence="7">The sequence shown here is derived from an EMBL/GenBank/DDBJ whole genome shotgun (WGS) entry which is preliminary data.</text>
</comment>
<keyword evidence="8" id="KW-1185">Reference proteome</keyword>
<proteinExistence type="predicted"/>
<evidence type="ECO:0000256" key="4">
    <source>
        <dbReference type="ARBA" id="ARBA00022840"/>
    </source>
</evidence>
<evidence type="ECO:0000259" key="6">
    <source>
        <dbReference type="PROSITE" id="PS50011"/>
    </source>
</evidence>
<dbReference type="PROSITE" id="PS50011">
    <property type="entry name" value="PROTEIN_KINASE_DOM"/>
    <property type="match status" value="1"/>
</dbReference>
<gene>
    <name evidence="7" type="ORF">LUZ61_010586</name>
</gene>
<keyword evidence="4" id="KW-0067">ATP-binding</keyword>
<dbReference type="PANTHER" id="PTHR46008">
    <property type="entry name" value="LEAF RUST 10 DISEASE-RESISTANCE LOCUS RECEPTOR-LIKE PROTEIN KINASE-LIKE 1.4"/>
    <property type="match status" value="1"/>
</dbReference>
<dbReference type="InterPro" id="IPR000719">
    <property type="entry name" value="Prot_kinase_dom"/>
</dbReference>
<sequence length="566" mass="61934">MSIFGSFFLLLFSFSCSLAQPLFPNACGEKCGTQLIPFPFHLNSSCGPPIKAFKLTCSPTSSLYLTLGRTDFRIIDFLSSGSLILDYTLNTSSSSSLSRSCDRCCGLVGVAGGCDVNNRTDFGCCYPLSDGSVWKTGNDFSVFGEFGCRGFSSWTINQSTAVRGIEMEWAVPRRNVIGVECADGAILVNATAVNGGVRCTCGTGFVGDGYTQGAGCYKGLVISALFVVGAAAFIFVLRQPINKSKFDLEPSCIPKILSNACSTRQFTYQELDDATKGFEEPKKLADFIEEGSVHIGTLDDGCVVAVQKINYQIHEKVGQLLQRVQLLSHISHRNIARIIGFCFESNNSLLIVHEHFENGTVEQYLTGQRGNGLSWYTRVNIATEIATALAYLQCLEVSPIYLSDIRPSDIFFGSDYESKIAGYKLVRAGLVNSSNTSDMVYNFGCLLVELTTGLKSDEHVMEMVLAKVKERRFHEVLDPFLLSSKQLRVVYEEVERMGDLVCRLLSSRNVGESNGMCLSGIAKELVSIVRDNMGSSSSRIEISLEETFSNSSLLQMISMSPDSLRI</sequence>
<dbReference type="InterPro" id="IPR025287">
    <property type="entry name" value="WAK_GUB"/>
</dbReference>